<feature type="domain" description="Poly(A) RNA polymerase mitochondrial-like central palm" evidence="10">
    <location>
        <begin position="92"/>
        <end position="247"/>
    </location>
</feature>
<dbReference type="AlphaFoldDB" id="C5KPR4"/>
<dbReference type="InterPro" id="IPR002058">
    <property type="entry name" value="PAP_assoc"/>
</dbReference>
<dbReference type="CDD" id="cd05402">
    <property type="entry name" value="NT_PAP_TUTase"/>
    <property type="match status" value="1"/>
</dbReference>
<dbReference type="Pfam" id="PF03828">
    <property type="entry name" value="PAP_assoc"/>
    <property type="match status" value="1"/>
</dbReference>
<dbReference type="CDD" id="cd22249">
    <property type="entry name" value="UDM1_RNF168_RNF169-like"/>
    <property type="match status" value="1"/>
</dbReference>
<dbReference type="RefSeq" id="XP_002781666.1">
    <property type="nucleotide sequence ID" value="XM_002781620.1"/>
</dbReference>
<feature type="compositionally biased region" description="Basic and acidic residues" evidence="8">
    <location>
        <begin position="853"/>
        <end position="870"/>
    </location>
</feature>
<feature type="domain" description="PAP-associated" evidence="9">
    <location>
        <begin position="353"/>
        <end position="407"/>
    </location>
</feature>
<feature type="region of interest" description="Disordered" evidence="8">
    <location>
        <begin position="619"/>
        <end position="638"/>
    </location>
</feature>
<keyword evidence="4" id="KW-0963">Cytoplasm</keyword>
<feature type="compositionally biased region" description="Low complexity" evidence="8">
    <location>
        <begin position="49"/>
        <end position="66"/>
    </location>
</feature>
<accession>C5KPR4</accession>
<evidence type="ECO:0000313" key="12">
    <source>
        <dbReference type="Proteomes" id="UP000007800"/>
    </source>
</evidence>
<dbReference type="Gene3D" id="1.10.1410.10">
    <property type="match status" value="1"/>
</dbReference>
<dbReference type="InterPro" id="IPR054708">
    <property type="entry name" value="MTPAP-like_central"/>
</dbReference>
<keyword evidence="5" id="KW-0808">Transferase</keyword>
<dbReference type="GO" id="GO:0005737">
    <property type="term" value="C:cytoplasm"/>
    <property type="evidence" value="ECO:0007669"/>
    <property type="project" value="UniProtKB-SubCell"/>
</dbReference>
<dbReference type="GO" id="GO:0046872">
    <property type="term" value="F:metal ion binding"/>
    <property type="evidence" value="ECO:0007669"/>
    <property type="project" value="UniProtKB-KW"/>
</dbReference>
<dbReference type="PANTHER" id="PTHR12271">
    <property type="entry name" value="POLY A POLYMERASE CID PAP -RELATED"/>
    <property type="match status" value="1"/>
</dbReference>
<dbReference type="InParanoid" id="C5KPR4"/>
<proteinExistence type="predicted"/>
<dbReference type="Gene3D" id="3.30.460.10">
    <property type="entry name" value="Beta Polymerase, domain 2"/>
    <property type="match status" value="1"/>
</dbReference>
<evidence type="ECO:0000313" key="11">
    <source>
        <dbReference type="EMBL" id="EER13461.1"/>
    </source>
</evidence>
<evidence type="ECO:0000256" key="6">
    <source>
        <dbReference type="ARBA" id="ARBA00022723"/>
    </source>
</evidence>
<feature type="region of interest" description="Disordered" evidence="8">
    <location>
        <begin position="46"/>
        <end position="88"/>
    </location>
</feature>
<evidence type="ECO:0000256" key="1">
    <source>
        <dbReference type="ARBA" id="ARBA00001936"/>
    </source>
</evidence>
<dbReference type="SUPFAM" id="SSF81301">
    <property type="entry name" value="Nucleotidyltransferase"/>
    <property type="match status" value="1"/>
</dbReference>
<dbReference type="PANTHER" id="PTHR12271:SF40">
    <property type="entry name" value="POLY(A) RNA POLYMERASE GLD2"/>
    <property type="match status" value="1"/>
</dbReference>
<keyword evidence="12" id="KW-1185">Reference proteome</keyword>
<name>C5KPR4_PERM5</name>
<dbReference type="GO" id="GO:0016779">
    <property type="term" value="F:nucleotidyltransferase activity"/>
    <property type="evidence" value="ECO:0007669"/>
    <property type="project" value="TreeGrafter"/>
</dbReference>
<dbReference type="SUPFAM" id="SSF81631">
    <property type="entry name" value="PAP/OAS1 substrate-binding domain"/>
    <property type="match status" value="1"/>
</dbReference>
<evidence type="ECO:0000256" key="5">
    <source>
        <dbReference type="ARBA" id="ARBA00022679"/>
    </source>
</evidence>
<feature type="region of interest" description="Disordered" evidence="8">
    <location>
        <begin position="853"/>
        <end position="882"/>
    </location>
</feature>
<evidence type="ECO:0000259" key="9">
    <source>
        <dbReference type="Pfam" id="PF03828"/>
    </source>
</evidence>
<evidence type="ECO:0000256" key="7">
    <source>
        <dbReference type="ARBA" id="ARBA00022842"/>
    </source>
</evidence>
<dbReference type="GO" id="GO:0031123">
    <property type="term" value="P:RNA 3'-end processing"/>
    <property type="evidence" value="ECO:0007669"/>
    <property type="project" value="TreeGrafter"/>
</dbReference>
<dbReference type="OrthoDB" id="415620at2759"/>
<dbReference type="Proteomes" id="UP000007800">
    <property type="component" value="Unassembled WGS sequence"/>
</dbReference>
<organism evidence="12">
    <name type="scientific">Perkinsus marinus (strain ATCC 50983 / TXsc)</name>
    <dbReference type="NCBI Taxonomy" id="423536"/>
    <lineage>
        <taxon>Eukaryota</taxon>
        <taxon>Sar</taxon>
        <taxon>Alveolata</taxon>
        <taxon>Perkinsozoa</taxon>
        <taxon>Perkinsea</taxon>
        <taxon>Perkinsida</taxon>
        <taxon>Perkinsidae</taxon>
        <taxon>Perkinsus</taxon>
    </lineage>
</organism>
<keyword evidence="7" id="KW-0460">Magnesium</keyword>
<gene>
    <name evidence="11" type="ORF">Pmar_PMAR000047</name>
</gene>
<reference evidence="11 12" key="1">
    <citation type="submission" date="2008-07" db="EMBL/GenBank/DDBJ databases">
        <authorList>
            <person name="El-Sayed N."/>
            <person name="Caler E."/>
            <person name="Inman J."/>
            <person name="Amedeo P."/>
            <person name="Hass B."/>
            <person name="Wortman J."/>
        </authorList>
    </citation>
    <scope>NUCLEOTIDE SEQUENCE [LARGE SCALE GENOMIC DNA]</scope>
    <source>
        <strain evidence="12">ATCC 50983 / TXsc</strain>
    </source>
</reference>
<dbReference type="SUPFAM" id="SSF90257">
    <property type="entry name" value="Myosin rod fragments"/>
    <property type="match status" value="1"/>
</dbReference>
<dbReference type="EMBL" id="GG675180">
    <property type="protein sequence ID" value="EER13461.1"/>
    <property type="molecule type" value="Genomic_DNA"/>
</dbReference>
<comment type="subcellular location">
    <subcellularLocation>
        <location evidence="3">Cytoplasm</location>
    </subcellularLocation>
</comment>
<keyword evidence="6" id="KW-0479">Metal-binding</keyword>
<comment type="cofactor">
    <cofactor evidence="2">
        <name>Mg(2+)</name>
        <dbReference type="ChEBI" id="CHEBI:18420"/>
    </cofactor>
</comment>
<dbReference type="Pfam" id="PF22600">
    <property type="entry name" value="MTPAP-like_central"/>
    <property type="match status" value="1"/>
</dbReference>
<evidence type="ECO:0000256" key="4">
    <source>
        <dbReference type="ARBA" id="ARBA00022490"/>
    </source>
</evidence>
<dbReference type="GeneID" id="9041973"/>
<protein>
    <submittedName>
        <fullName evidence="11">Uncharacterized protein</fullName>
    </submittedName>
</protein>
<comment type="cofactor">
    <cofactor evidence="1">
        <name>Mn(2+)</name>
        <dbReference type="ChEBI" id="CHEBI:29035"/>
    </cofactor>
</comment>
<evidence type="ECO:0000256" key="2">
    <source>
        <dbReference type="ARBA" id="ARBA00001946"/>
    </source>
</evidence>
<feature type="region of interest" description="Disordered" evidence="8">
    <location>
        <begin position="1"/>
        <end position="26"/>
    </location>
</feature>
<evidence type="ECO:0000256" key="3">
    <source>
        <dbReference type="ARBA" id="ARBA00004496"/>
    </source>
</evidence>
<evidence type="ECO:0000256" key="8">
    <source>
        <dbReference type="SAM" id="MobiDB-lite"/>
    </source>
</evidence>
<evidence type="ECO:0000259" key="10">
    <source>
        <dbReference type="Pfam" id="PF22600"/>
    </source>
</evidence>
<feature type="compositionally biased region" description="Polar residues" evidence="8">
    <location>
        <begin position="619"/>
        <end position="631"/>
    </location>
</feature>
<sequence>MSTTSTPAAPPPAVEDASTSPPLPRIADISEASALAAQFVIKHQEAAKKAAAQSTTAETNNASTTSVGNTSAVAPPPTESPSSGAVESGELLDSELSSFVGRVALTEEDHHVHNHILGSILSVARSHLDIEATIETFGSAASGLSEKSSDIDATIICRFSALKKRFAAAVDEKSLCSAAVLGLGKAISKFEKEAPGVGLRVVQVIPSAKVPIVVLSWIGPNGNVQIVDVSINNQLPLHNTALLRNYVEMDKRVQILALCVKRWAKLCGISDAKQGNLSSYSWTLLCIYFLQVRSKGAVLPSLQSMAARRRQGEQVRHYSCPISGRVFNVDFVDRFEATTGDDAFESADTPSSELLRDFFVFYDSDYKWGTEVVSIRIGERRNIDEYSQLPRRDTENNVLIEDPLDLSRNLNCVLDYEGRIRLRRAFTLFAAKVADATMDELLVQAKTLTRMRTGPTAAAMAAKHAQSATGVGVAAPHRGLTAPTLQQHTAAMSQQQGRSGGMEYMRSSHEASADYQGRGLGSIMQGPMGGGGGGVGYNMVELGHNDFRAAPSNLVLSPVTNGPGATTGIDGIRGVRVQQQQASSGGYHSLTNFERNSADRNECRCLKLGHLLGSVAFESSKSTGTKGNSEPSKGATEKDRTEIIHTAIRYTTQDDSHFRGRLRGACAGDWCRKGFHQFPVLSHSATIGPTSPSQAATASAILRSGSVGTLKERTMSDGQLEAAKRYSSTVIANEVGDLLEPPVTPFKLKLIHRKLNLVMSAMTKLERSLRAERSRRLLIQRTNAELQEQVDDLGEALTERVKNLEQYEEAARRALETKEDFEKQLDERRQTLENEEEKLRSSVGLVKQLQAEVEEKRREVGDARKPPQFDKRRRTSVVIRLE</sequence>
<dbReference type="InterPro" id="IPR043519">
    <property type="entry name" value="NT_sf"/>
</dbReference>